<sequence>MNDKKQNNDNFDSINDKIPTISTNQPRILFINILKRKKFIWITIGVIIILILLSIIISLPIIMTKKKNTSHSTTITSTTAAITTEELSFTSMPNNNYRKWNLNFSIVAGGNGYGNDLNQVNGPQGIYIDDDKQTIYIADYHSHRIVGWKFGEESGEIVAGGNERGNNLNQLNNPSDVTVDKINDLLIICDKGNERVVQWSRQNQIKPKTIIPLIECYGITIDNNGDIYVSEGKKHSVIQFKQGEAKGTTVAGGKGSGYNSNQLNNPSYIFIDKQYSIYVSDYQSGRITKWIKNAKEGIIVTKQPISDNGQSQSSDSFGMTVDHFGNVYVSEHDTFRIVCWLVGSKESYTVMKGGSYEQPPYLFSASTVISLDREENLYVVDPYNHRIVKFDVDVN</sequence>
<dbReference type="EMBL" id="CAJNOE010000495">
    <property type="protein sequence ID" value="CAF1244444.1"/>
    <property type="molecule type" value="Genomic_DNA"/>
</dbReference>
<keyword evidence="2" id="KW-0812">Transmembrane</keyword>
<dbReference type="Proteomes" id="UP000663860">
    <property type="component" value="Unassembled WGS sequence"/>
</dbReference>
<organism evidence="3 4">
    <name type="scientific">Adineta steineri</name>
    <dbReference type="NCBI Taxonomy" id="433720"/>
    <lineage>
        <taxon>Eukaryota</taxon>
        <taxon>Metazoa</taxon>
        <taxon>Spiralia</taxon>
        <taxon>Gnathifera</taxon>
        <taxon>Rotifera</taxon>
        <taxon>Eurotatoria</taxon>
        <taxon>Bdelloidea</taxon>
        <taxon>Adinetida</taxon>
        <taxon>Adinetidae</taxon>
        <taxon>Adineta</taxon>
    </lineage>
</organism>
<evidence type="ECO:0008006" key="5">
    <source>
        <dbReference type="Google" id="ProtNLM"/>
    </source>
</evidence>
<dbReference type="InterPro" id="IPR050952">
    <property type="entry name" value="TRIM-NHL_E3_ligases"/>
</dbReference>
<dbReference type="PANTHER" id="PTHR24104">
    <property type="entry name" value="E3 UBIQUITIN-PROTEIN LIGASE NHLRC1-RELATED"/>
    <property type="match status" value="1"/>
</dbReference>
<dbReference type="Gene3D" id="2.120.10.30">
    <property type="entry name" value="TolB, C-terminal domain"/>
    <property type="match status" value="2"/>
</dbReference>
<proteinExistence type="predicted"/>
<feature type="transmembrane region" description="Helical" evidence="2">
    <location>
        <begin position="39"/>
        <end position="63"/>
    </location>
</feature>
<dbReference type="PANTHER" id="PTHR24104:SF25">
    <property type="entry name" value="PROTEIN LIN-41"/>
    <property type="match status" value="1"/>
</dbReference>
<dbReference type="Pfam" id="PF01436">
    <property type="entry name" value="NHL"/>
    <property type="match status" value="1"/>
</dbReference>
<evidence type="ECO:0000256" key="1">
    <source>
        <dbReference type="ARBA" id="ARBA00022737"/>
    </source>
</evidence>
<dbReference type="SUPFAM" id="SSF63829">
    <property type="entry name" value="Calcium-dependent phosphotriesterase"/>
    <property type="match status" value="1"/>
</dbReference>
<gene>
    <name evidence="3" type="ORF">IZO911_LOCUS30986</name>
</gene>
<keyword evidence="2" id="KW-1133">Transmembrane helix</keyword>
<comment type="caution">
    <text evidence="3">The sequence shown here is derived from an EMBL/GenBank/DDBJ whole genome shotgun (WGS) entry which is preliminary data.</text>
</comment>
<dbReference type="AlphaFoldDB" id="A0A814ZI75"/>
<keyword evidence="2" id="KW-0472">Membrane</keyword>
<dbReference type="GO" id="GO:0061630">
    <property type="term" value="F:ubiquitin protein ligase activity"/>
    <property type="evidence" value="ECO:0007669"/>
    <property type="project" value="TreeGrafter"/>
</dbReference>
<dbReference type="GO" id="GO:0008270">
    <property type="term" value="F:zinc ion binding"/>
    <property type="evidence" value="ECO:0007669"/>
    <property type="project" value="UniProtKB-KW"/>
</dbReference>
<keyword evidence="1" id="KW-0677">Repeat</keyword>
<evidence type="ECO:0000313" key="4">
    <source>
        <dbReference type="Proteomes" id="UP000663860"/>
    </source>
</evidence>
<protein>
    <recommendedName>
        <fullName evidence="5">NHL repeat containing protein</fullName>
    </recommendedName>
</protein>
<accession>A0A814ZI75</accession>
<dbReference type="InterPro" id="IPR001258">
    <property type="entry name" value="NHL_repeat"/>
</dbReference>
<reference evidence="3" key="1">
    <citation type="submission" date="2021-02" db="EMBL/GenBank/DDBJ databases">
        <authorList>
            <person name="Nowell W R."/>
        </authorList>
    </citation>
    <scope>NUCLEOTIDE SEQUENCE</scope>
</reference>
<dbReference type="InterPro" id="IPR011042">
    <property type="entry name" value="6-blade_b-propeller_TolB-like"/>
</dbReference>
<dbReference type="GO" id="GO:0000209">
    <property type="term" value="P:protein polyubiquitination"/>
    <property type="evidence" value="ECO:0007669"/>
    <property type="project" value="TreeGrafter"/>
</dbReference>
<dbReference type="GO" id="GO:0043161">
    <property type="term" value="P:proteasome-mediated ubiquitin-dependent protein catabolic process"/>
    <property type="evidence" value="ECO:0007669"/>
    <property type="project" value="TreeGrafter"/>
</dbReference>
<dbReference type="CDD" id="cd05819">
    <property type="entry name" value="NHL"/>
    <property type="match status" value="1"/>
</dbReference>
<name>A0A814ZI75_9BILA</name>
<evidence type="ECO:0000313" key="3">
    <source>
        <dbReference type="EMBL" id="CAF1244444.1"/>
    </source>
</evidence>
<evidence type="ECO:0000256" key="2">
    <source>
        <dbReference type="SAM" id="Phobius"/>
    </source>
</evidence>